<dbReference type="CDD" id="cd09274">
    <property type="entry name" value="RNase_HI_RT_Ty3"/>
    <property type="match status" value="1"/>
</dbReference>
<dbReference type="Gene3D" id="2.40.70.10">
    <property type="entry name" value="Acid Proteases"/>
    <property type="match status" value="1"/>
</dbReference>
<evidence type="ECO:0000259" key="8">
    <source>
        <dbReference type="Pfam" id="PF17917"/>
    </source>
</evidence>
<dbReference type="PANTHER" id="PTHR33067">
    <property type="entry name" value="RNA-DIRECTED DNA POLYMERASE-RELATED"/>
    <property type="match status" value="1"/>
</dbReference>
<feature type="domain" description="Reverse transcriptase RNase H-like" evidence="8">
    <location>
        <begin position="462"/>
        <end position="524"/>
    </location>
</feature>
<dbReference type="RefSeq" id="XP_015965659.1">
    <property type="nucleotide sequence ID" value="XM_016110173.1"/>
</dbReference>
<keyword evidence="3" id="KW-0540">Nuclease</keyword>
<name>A0A6P4DBW6_ARADU</name>
<accession>A0A6P4DBW6</accession>
<evidence type="ECO:0000256" key="2">
    <source>
        <dbReference type="ARBA" id="ARBA00022695"/>
    </source>
</evidence>
<evidence type="ECO:0000256" key="7">
    <source>
        <dbReference type="SAM" id="MobiDB-lite"/>
    </source>
</evidence>
<evidence type="ECO:0000256" key="1">
    <source>
        <dbReference type="ARBA" id="ARBA00022679"/>
    </source>
</evidence>
<evidence type="ECO:0000256" key="4">
    <source>
        <dbReference type="ARBA" id="ARBA00022759"/>
    </source>
</evidence>
<dbReference type="AlphaFoldDB" id="A0A6P4DBW6"/>
<dbReference type="KEGG" id="adu:107489421"/>
<dbReference type="Proteomes" id="UP000515211">
    <property type="component" value="Chromosome 5"/>
</dbReference>
<feature type="region of interest" description="Disordered" evidence="7">
    <location>
        <begin position="613"/>
        <end position="657"/>
    </location>
</feature>
<dbReference type="SUPFAM" id="SSF56672">
    <property type="entry name" value="DNA/RNA polymerases"/>
    <property type="match status" value="1"/>
</dbReference>
<feature type="compositionally biased region" description="Basic and acidic residues" evidence="7">
    <location>
        <begin position="646"/>
        <end position="657"/>
    </location>
</feature>
<evidence type="ECO:0000313" key="10">
    <source>
        <dbReference type="RefSeq" id="XP_015965659.1"/>
    </source>
</evidence>
<reference evidence="9" key="1">
    <citation type="journal article" date="2016" name="Nat. Genet.">
        <title>The genome sequences of Arachis duranensis and Arachis ipaensis, the diploid ancestors of cultivated peanut.</title>
        <authorList>
            <person name="Bertioli D.J."/>
            <person name="Cannon S.B."/>
            <person name="Froenicke L."/>
            <person name="Huang G."/>
            <person name="Farmer A.D."/>
            <person name="Cannon E.K."/>
            <person name="Liu X."/>
            <person name="Gao D."/>
            <person name="Clevenger J."/>
            <person name="Dash S."/>
            <person name="Ren L."/>
            <person name="Moretzsohn M.C."/>
            <person name="Shirasawa K."/>
            <person name="Huang W."/>
            <person name="Vidigal B."/>
            <person name="Abernathy B."/>
            <person name="Chu Y."/>
            <person name="Niederhuth C.E."/>
            <person name="Umale P."/>
            <person name="Araujo A.C."/>
            <person name="Kozik A."/>
            <person name="Kim K.D."/>
            <person name="Burow M.D."/>
            <person name="Varshney R.K."/>
            <person name="Wang X."/>
            <person name="Zhang X."/>
            <person name="Barkley N."/>
            <person name="Guimaraes P.M."/>
            <person name="Isobe S."/>
            <person name="Guo B."/>
            <person name="Liao B."/>
            <person name="Stalker H.T."/>
            <person name="Schmitz R.J."/>
            <person name="Scheffler B.E."/>
            <person name="Leal-Bertioli S.C."/>
            <person name="Xun X."/>
            <person name="Jackson S.A."/>
            <person name="Michelmore R."/>
            <person name="Ozias-Akins P."/>
        </authorList>
    </citation>
    <scope>NUCLEOTIDE SEQUENCE [LARGE SCALE GENOMIC DNA]</scope>
    <source>
        <strain evidence="9">cv. V14167</strain>
    </source>
</reference>
<dbReference type="GO" id="GO:0003964">
    <property type="term" value="F:RNA-directed DNA polymerase activity"/>
    <property type="evidence" value="ECO:0007669"/>
    <property type="project" value="UniProtKB-KW"/>
</dbReference>
<dbReference type="Gene3D" id="3.10.10.10">
    <property type="entry name" value="HIV Type 1 Reverse Transcriptase, subunit A, domain 1"/>
    <property type="match status" value="1"/>
</dbReference>
<dbReference type="InterPro" id="IPR041373">
    <property type="entry name" value="RT_RNaseH"/>
</dbReference>
<dbReference type="GeneID" id="107489421"/>
<feature type="compositionally biased region" description="Basic residues" evidence="7">
    <location>
        <begin position="622"/>
        <end position="634"/>
    </location>
</feature>
<proteinExistence type="predicted"/>
<keyword evidence="9" id="KW-1185">Reference proteome</keyword>
<dbReference type="GO" id="GO:0016787">
    <property type="term" value="F:hydrolase activity"/>
    <property type="evidence" value="ECO:0007669"/>
    <property type="project" value="UniProtKB-KW"/>
</dbReference>
<evidence type="ECO:0000256" key="3">
    <source>
        <dbReference type="ARBA" id="ARBA00022722"/>
    </source>
</evidence>
<evidence type="ECO:0000313" key="9">
    <source>
        <dbReference type="Proteomes" id="UP000515211"/>
    </source>
</evidence>
<keyword evidence="6" id="KW-0695">RNA-directed DNA polymerase</keyword>
<keyword evidence="2" id="KW-0548">Nucleotidyltransferase</keyword>
<dbReference type="CDD" id="cd00303">
    <property type="entry name" value="retropepsin_like"/>
    <property type="match status" value="1"/>
</dbReference>
<dbReference type="GO" id="GO:0004519">
    <property type="term" value="F:endonuclease activity"/>
    <property type="evidence" value="ECO:0007669"/>
    <property type="project" value="UniProtKB-KW"/>
</dbReference>
<keyword evidence="1" id="KW-0808">Transferase</keyword>
<dbReference type="Pfam" id="PF17917">
    <property type="entry name" value="RT_RNaseH"/>
    <property type="match status" value="1"/>
</dbReference>
<dbReference type="InterPro" id="IPR043502">
    <property type="entry name" value="DNA/RNA_pol_sf"/>
</dbReference>
<reference evidence="10" key="2">
    <citation type="submission" date="2025-08" db="UniProtKB">
        <authorList>
            <consortium name="RefSeq"/>
        </authorList>
    </citation>
    <scope>IDENTIFICATION</scope>
    <source>
        <tissue evidence="10">Whole plant</tissue>
    </source>
</reference>
<protein>
    <submittedName>
        <fullName evidence="10">Uncharacterized protein LOC107489421</fullName>
    </submittedName>
</protein>
<keyword evidence="5" id="KW-0378">Hydrolase</keyword>
<evidence type="ECO:0000256" key="6">
    <source>
        <dbReference type="ARBA" id="ARBA00022918"/>
    </source>
</evidence>
<dbReference type="PANTHER" id="PTHR33067:SF9">
    <property type="entry name" value="RNA-DIRECTED DNA POLYMERASE"/>
    <property type="match status" value="1"/>
</dbReference>
<organism evidence="9 10">
    <name type="scientific">Arachis duranensis</name>
    <name type="common">Wild peanut</name>
    <dbReference type="NCBI Taxonomy" id="130453"/>
    <lineage>
        <taxon>Eukaryota</taxon>
        <taxon>Viridiplantae</taxon>
        <taxon>Streptophyta</taxon>
        <taxon>Embryophyta</taxon>
        <taxon>Tracheophyta</taxon>
        <taxon>Spermatophyta</taxon>
        <taxon>Magnoliopsida</taxon>
        <taxon>eudicotyledons</taxon>
        <taxon>Gunneridae</taxon>
        <taxon>Pentapetalae</taxon>
        <taxon>rosids</taxon>
        <taxon>fabids</taxon>
        <taxon>Fabales</taxon>
        <taxon>Fabaceae</taxon>
        <taxon>Papilionoideae</taxon>
        <taxon>50 kb inversion clade</taxon>
        <taxon>dalbergioids sensu lato</taxon>
        <taxon>Dalbergieae</taxon>
        <taxon>Pterocarpus clade</taxon>
        <taxon>Arachis</taxon>
    </lineage>
</organism>
<gene>
    <name evidence="10" type="primary">LOC107489421</name>
</gene>
<keyword evidence="4" id="KW-0255">Endonuclease</keyword>
<sequence length="657" mass="75157">MLKLDAPRVPYPQQLRKKGDDNQFLRFLEIFKKLQINIPFAEAIEQMPLYAKFLKELMTKKRSWKNNETVILTEECSAIIQHKLPQKLKDPGGFQIPCIIGEITVEKALCDLGASINLMSVAMMRKMKIEEAKPTKMALQLADRSFKFPHGVVEDLLVKVGDFIFSADFVVLDMHEEAKTSIILGRPFLATAGAIIDVQKGDLTLRLHNEKMTINVFKAMSYPPEQLGECMRLDSLEEEVQESFEEEELEELTEEELTSSEEVATTEIRIQGAQKKENEKIEAPKLELKALPPTLKYAYLGNNESYPVIINSSLSQDQEDELLQVLRKHKDAIGWTLADLKGISSAICMHKILLEDNAKPQSQRRLNPMMKEVVQKEVMKLWQGGVIYPISNSPWVSPVHVVPKKEGITVVPNEKNELIPIRTVIGWRMCIDYRKLNEATRKDHFPFLFMDQMLERLAGHAHYFGAVLGQRKDNLVHVIYYASKVLNDAQRNYTTTEKELLAIVFACDKFRLYLIGAKEFNIESRDKKGVENKVADHLSRIRHEEGGTHDTSVNELFPDEQLMTIHKAPWFADIANFKMEYLEDVSRKKKDERSYGIATAHAMEAILEGTELQQRMSERGKGKAKATSSKRKRSQPSTEPAIFVTSERHLNENEKDD</sequence>
<evidence type="ECO:0000256" key="5">
    <source>
        <dbReference type="ARBA" id="ARBA00022801"/>
    </source>
</evidence>
<dbReference type="InterPro" id="IPR021109">
    <property type="entry name" value="Peptidase_aspartic_dom_sf"/>
</dbReference>